<gene>
    <name evidence="1" type="ORF">SPARVUS_LOCUS15371108</name>
</gene>
<evidence type="ECO:0000313" key="1">
    <source>
        <dbReference type="EMBL" id="CAI9616410.1"/>
    </source>
</evidence>
<organism evidence="1 2">
    <name type="scientific">Staurois parvus</name>
    <dbReference type="NCBI Taxonomy" id="386267"/>
    <lineage>
        <taxon>Eukaryota</taxon>
        <taxon>Metazoa</taxon>
        <taxon>Chordata</taxon>
        <taxon>Craniata</taxon>
        <taxon>Vertebrata</taxon>
        <taxon>Euteleostomi</taxon>
        <taxon>Amphibia</taxon>
        <taxon>Batrachia</taxon>
        <taxon>Anura</taxon>
        <taxon>Neobatrachia</taxon>
        <taxon>Ranoidea</taxon>
        <taxon>Ranidae</taxon>
        <taxon>Staurois</taxon>
    </lineage>
</organism>
<name>A0ABN9H7U9_9NEOB</name>
<dbReference type="EMBL" id="CATNWA010020060">
    <property type="protein sequence ID" value="CAI9616410.1"/>
    <property type="molecule type" value="Genomic_DNA"/>
</dbReference>
<proteinExistence type="predicted"/>
<dbReference type="Proteomes" id="UP001162483">
    <property type="component" value="Unassembled WGS sequence"/>
</dbReference>
<keyword evidence="2" id="KW-1185">Reference proteome</keyword>
<protein>
    <submittedName>
        <fullName evidence="1">Uncharacterized protein</fullName>
    </submittedName>
</protein>
<accession>A0ABN9H7U9</accession>
<comment type="caution">
    <text evidence="1">The sequence shown here is derived from an EMBL/GenBank/DDBJ whole genome shotgun (WGS) entry which is preliminary data.</text>
</comment>
<reference evidence="1" key="1">
    <citation type="submission" date="2023-05" db="EMBL/GenBank/DDBJ databases">
        <authorList>
            <person name="Stuckert A."/>
        </authorList>
    </citation>
    <scope>NUCLEOTIDE SEQUENCE</scope>
</reference>
<evidence type="ECO:0000313" key="2">
    <source>
        <dbReference type="Proteomes" id="UP001162483"/>
    </source>
</evidence>
<sequence>MFTSVRFQPVRFLERVRDFLNAKSCVFGSIDFNGNAGENVLWVLHFKSA</sequence>